<feature type="region of interest" description="Disordered" evidence="4">
    <location>
        <begin position="269"/>
        <end position="292"/>
    </location>
</feature>
<dbReference type="PANTHER" id="PTHR12176:SF83">
    <property type="entry name" value="CITRATE SYNTHASE-LYSINE N-METHYLTRANSFERASE CSKMT, MITOCHONDRIAL"/>
    <property type="match status" value="1"/>
</dbReference>
<dbReference type="PANTHER" id="PTHR12176">
    <property type="entry name" value="SAM-DEPENDENT METHYLTRANSFERASE SUPERFAMILY PROTEIN"/>
    <property type="match status" value="1"/>
</dbReference>
<dbReference type="HOGENOM" id="CLU_352436_0_0_1"/>
<evidence type="ECO:0000313" key="6">
    <source>
        <dbReference type="EMBL" id="EKC31274.1"/>
    </source>
</evidence>
<dbReference type="EMBL" id="JH816739">
    <property type="protein sequence ID" value="EKC31274.1"/>
    <property type="molecule type" value="Genomic_DNA"/>
</dbReference>
<dbReference type="InterPro" id="IPR029063">
    <property type="entry name" value="SAM-dependent_MTases_sf"/>
</dbReference>
<keyword evidence="2 6" id="KW-0489">Methyltransferase</keyword>
<name>K1QJC3_MAGGI</name>
<dbReference type="GO" id="GO:0008757">
    <property type="term" value="F:S-adenosylmethionine-dependent methyltransferase activity"/>
    <property type="evidence" value="ECO:0007669"/>
    <property type="project" value="InterPro"/>
</dbReference>
<keyword evidence="3 6" id="KW-0808">Transferase</keyword>
<evidence type="ECO:0000256" key="1">
    <source>
        <dbReference type="ARBA" id="ARBA00008361"/>
    </source>
</evidence>
<protein>
    <submittedName>
        <fullName evidence="6">Methyltransferase-like protein 12, mitochondrial</fullName>
    </submittedName>
</protein>
<reference evidence="6" key="1">
    <citation type="journal article" date="2012" name="Nature">
        <title>The oyster genome reveals stress adaptation and complexity of shell formation.</title>
        <authorList>
            <person name="Zhang G."/>
            <person name="Fang X."/>
            <person name="Guo X."/>
            <person name="Li L."/>
            <person name="Luo R."/>
            <person name="Xu F."/>
            <person name="Yang P."/>
            <person name="Zhang L."/>
            <person name="Wang X."/>
            <person name="Qi H."/>
            <person name="Xiong Z."/>
            <person name="Que H."/>
            <person name="Xie Y."/>
            <person name="Holland P.W."/>
            <person name="Paps J."/>
            <person name="Zhu Y."/>
            <person name="Wu F."/>
            <person name="Chen Y."/>
            <person name="Wang J."/>
            <person name="Peng C."/>
            <person name="Meng J."/>
            <person name="Yang L."/>
            <person name="Liu J."/>
            <person name="Wen B."/>
            <person name="Zhang N."/>
            <person name="Huang Z."/>
            <person name="Zhu Q."/>
            <person name="Feng Y."/>
            <person name="Mount A."/>
            <person name="Hedgecock D."/>
            <person name="Xu Z."/>
            <person name="Liu Y."/>
            <person name="Domazet-Loso T."/>
            <person name="Du Y."/>
            <person name="Sun X."/>
            <person name="Zhang S."/>
            <person name="Liu B."/>
            <person name="Cheng P."/>
            <person name="Jiang X."/>
            <person name="Li J."/>
            <person name="Fan D."/>
            <person name="Wang W."/>
            <person name="Fu W."/>
            <person name="Wang T."/>
            <person name="Wang B."/>
            <person name="Zhang J."/>
            <person name="Peng Z."/>
            <person name="Li Y."/>
            <person name="Li N."/>
            <person name="Wang J."/>
            <person name="Chen M."/>
            <person name="He Y."/>
            <person name="Tan F."/>
            <person name="Song X."/>
            <person name="Zheng Q."/>
            <person name="Huang R."/>
            <person name="Yang H."/>
            <person name="Du X."/>
            <person name="Chen L."/>
            <person name="Yang M."/>
            <person name="Gaffney P.M."/>
            <person name="Wang S."/>
            <person name="Luo L."/>
            <person name="She Z."/>
            <person name="Ming Y."/>
            <person name="Huang W."/>
            <person name="Zhang S."/>
            <person name="Huang B."/>
            <person name="Zhang Y."/>
            <person name="Qu T."/>
            <person name="Ni P."/>
            <person name="Miao G."/>
            <person name="Wang J."/>
            <person name="Wang Q."/>
            <person name="Steinberg C.E."/>
            <person name="Wang H."/>
            <person name="Li N."/>
            <person name="Qian L."/>
            <person name="Zhang G."/>
            <person name="Li Y."/>
            <person name="Yang H."/>
            <person name="Liu X."/>
            <person name="Wang J."/>
            <person name="Yin Y."/>
            <person name="Wang J."/>
        </authorList>
    </citation>
    <scope>NUCLEOTIDE SEQUENCE [LARGE SCALE GENOMIC DNA]</scope>
    <source>
        <strain evidence="6">05x7-T-G4-1.051#20</strain>
    </source>
</reference>
<gene>
    <name evidence="6" type="ORF">CGI_10009376</name>
</gene>
<dbReference type="AlphaFoldDB" id="K1QJC3"/>
<evidence type="ECO:0000256" key="4">
    <source>
        <dbReference type="SAM" id="MobiDB-lite"/>
    </source>
</evidence>
<accession>K1QJC3</accession>
<dbReference type="Pfam" id="PF08241">
    <property type="entry name" value="Methyltransf_11"/>
    <property type="match status" value="1"/>
</dbReference>
<dbReference type="InParanoid" id="K1QJC3"/>
<proteinExistence type="inferred from homology"/>
<evidence type="ECO:0000256" key="2">
    <source>
        <dbReference type="ARBA" id="ARBA00022603"/>
    </source>
</evidence>
<organism evidence="6">
    <name type="scientific">Magallana gigas</name>
    <name type="common">Pacific oyster</name>
    <name type="synonym">Crassostrea gigas</name>
    <dbReference type="NCBI Taxonomy" id="29159"/>
    <lineage>
        <taxon>Eukaryota</taxon>
        <taxon>Metazoa</taxon>
        <taxon>Spiralia</taxon>
        <taxon>Lophotrochozoa</taxon>
        <taxon>Mollusca</taxon>
        <taxon>Bivalvia</taxon>
        <taxon>Autobranchia</taxon>
        <taxon>Pteriomorphia</taxon>
        <taxon>Ostreida</taxon>
        <taxon>Ostreoidea</taxon>
        <taxon>Ostreidae</taxon>
        <taxon>Magallana</taxon>
    </lineage>
</organism>
<sequence>MSRWILYDPNFYDEIVPFCDELVEDEEEERVLTCRCYGRGKKLSEVEVPRVPQLHFRIEKERYIEKIRLDENPKAKRRGRGRAKVRQHLTDNIMSTVGQPQVSVPSIAPIITNAVLPNVGPPTNTGGFGRPSLSSNHHSHNGYDNIEFSNIQPSRRGFSIEDFISESSTKKKKKNNKTAAMCTNPLPNSVEETGESSSENNESVVITQTSLDSAGSTKQIDAYLLSKMLNIPCPGGEIINNTDSSLPGSLTSSSMSALNDVFKFEDAEHVPPKKNRKGGKVPSSKEKSEEEDGWVLNGENVVEFCDLPGDCDVTLLQDIIAAYGAIIESDVISLGSTVSVRYQLDSSEAANWVVSNLDNADHLFAASKDEDTNFNRDKARKKKTNKIPKNSIMNCVVSYDTDGNTVISKDDEIGDGLITLKCPENKGNVHESGHSAKKEDRNEMVGYNSTENKAVEIEPNNFEKIGRLLLTNEHDNKMKYIQDPCDQSRDLSNFTKYPCDHSKYLCDRSKDPCNRSKDLQVNKVHGDDSQVAENDVDDLRVTKNTELNADTDDPHAKTMHQGPVPNNKHIYIKPPRFIKKDSNLSKREYWRKRYNWDKQVKMDWLVDADEVSQNLEPKIQQLRKKTGEVCLNILDLGCGTSDVPAVLLKRCKTPVIIYCVDYSEGALQWQKGLLEDLDQKHGNLLSNYRLVMADVCQLPFKNNFFHVVIDKGTTDSLLKSKDGHQMAVSCMKDVHRVLHPLGNLWQITDEDPDIRLLFLQSIQDEANLKYSSSFEVLLSDDINDYFLYTIKEDSLDKP</sequence>
<evidence type="ECO:0000256" key="3">
    <source>
        <dbReference type="ARBA" id="ARBA00022679"/>
    </source>
</evidence>
<dbReference type="GO" id="GO:0032259">
    <property type="term" value="P:methylation"/>
    <property type="evidence" value="ECO:0007669"/>
    <property type="project" value="UniProtKB-KW"/>
</dbReference>
<comment type="similarity">
    <text evidence="1">Belongs to the methyltransferase superfamily.</text>
</comment>
<evidence type="ECO:0000259" key="5">
    <source>
        <dbReference type="Pfam" id="PF08241"/>
    </source>
</evidence>
<dbReference type="InterPro" id="IPR013216">
    <property type="entry name" value="Methyltransf_11"/>
</dbReference>
<dbReference type="SUPFAM" id="SSF53335">
    <property type="entry name" value="S-adenosyl-L-methionine-dependent methyltransferases"/>
    <property type="match status" value="1"/>
</dbReference>
<dbReference type="CDD" id="cd02440">
    <property type="entry name" value="AdoMet_MTases"/>
    <property type="match status" value="1"/>
</dbReference>
<dbReference type="Gene3D" id="3.40.50.150">
    <property type="entry name" value="Vaccinia Virus protein VP39"/>
    <property type="match status" value="1"/>
</dbReference>
<feature type="region of interest" description="Disordered" evidence="4">
    <location>
        <begin position="167"/>
        <end position="203"/>
    </location>
</feature>
<feature type="compositionally biased region" description="Low complexity" evidence="4">
    <location>
        <begin position="188"/>
        <end position="203"/>
    </location>
</feature>
<dbReference type="InterPro" id="IPR051419">
    <property type="entry name" value="Lys/N-term_MeTrsfase_sf"/>
</dbReference>
<feature type="domain" description="Methyltransferase type 11" evidence="5">
    <location>
        <begin position="634"/>
        <end position="744"/>
    </location>
</feature>